<dbReference type="GO" id="GO:0071036">
    <property type="term" value="P:nuclear polyadenylation-dependent snoRNA catabolic process"/>
    <property type="evidence" value="ECO:0007669"/>
    <property type="project" value="TreeGrafter"/>
</dbReference>
<keyword evidence="6" id="KW-0539">Nucleus</keyword>
<dbReference type="GO" id="GO:0071035">
    <property type="term" value="P:nuclear polyadenylation-dependent rRNA catabolic process"/>
    <property type="evidence" value="ECO:0007669"/>
    <property type="project" value="TreeGrafter"/>
</dbReference>
<feature type="region of interest" description="Disordered" evidence="8">
    <location>
        <begin position="547"/>
        <end position="641"/>
    </location>
</feature>
<evidence type="ECO:0000256" key="2">
    <source>
        <dbReference type="ARBA" id="ARBA00022723"/>
    </source>
</evidence>
<evidence type="ECO:0000256" key="1">
    <source>
        <dbReference type="ARBA" id="ARBA00004123"/>
    </source>
</evidence>
<evidence type="ECO:0000256" key="4">
    <source>
        <dbReference type="ARBA" id="ARBA00022771"/>
    </source>
</evidence>
<evidence type="ECO:0000259" key="9">
    <source>
        <dbReference type="PROSITE" id="PS50158"/>
    </source>
</evidence>
<keyword evidence="3" id="KW-0677">Repeat</keyword>
<comment type="caution">
    <text evidence="10">The sequence shown here is derived from an EMBL/GenBank/DDBJ whole genome shotgun (WGS) entry which is preliminary data.</text>
</comment>
<keyword evidence="11" id="KW-1185">Reference proteome</keyword>
<dbReference type="GO" id="GO:0071037">
    <property type="term" value="P:nuclear polyadenylation-dependent snRNA catabolic process"/>
    <property type="evidence" value="ECO:0007669"/>
    <property type="project" value="TreeGrafter"/>
</dbReference>
<keyword evidence="4 7" id="KW-0863">Zinc-finger</keyword>
<evidence type="ECO:0000256" key="7">
    <source>
        <dbReference type="PROSITE-ProRule" id="PRU00047"/>
    </source>
</evidence>
<dbReference type="Pfam" id="PF20150">
    <property type="entry name" value="2EXR"/>
    <property type="match status" value="1"/>
</dbReference>
<keyword evidence="5" id="KW-0862">Zinc</keyword>
<gene>
    <name evidence="10" type="ORF">SLS62_003267</name>
</gene>
<accession>A0AAN9V552</accession>
<evidence type="ECO:0000313" key="10">
    <source>
        <dbReference type="EMBL" id="KAK7754709.1"/>
    </source>
</evidence>
<dbReference type="GO" id="GO:0071031">
    <property type="term" value="P:nuclear mRNA surveillance of mRNA 3'-end processing"/>
    <property type="evidence" value="ECO:0007669"/>
    <property type="project" value="TreeGrafter"/>
</dbReference>
<evidence type="ECO:0000313" key="11">
    <source>
        <dbReference type="Proteomes" id="UP001320420"/>
    </source>
</evidence>
<feature type="compositionally biased region" description="Basic and acidic residues" evidence="8">
    <location>
        <begin position="31"/>
        <end position="40"/>
    </location>
</feature>
<dbReference type="EMBL" id="JAKJXP020000018">
    <property type="protein sequence ID" value="KAK7754709.1"/>
    <property type="molecule type" value="Genomic_DNA"/>
</dbReference>
<name>A0AAN9V552_9PEZI</name>
<sequence>MEGEATEGPSGTSTPGKGYVVAPSSPSGQKRPRDFGEELKGLTSDEEGQDSYSPRASKKKKTDHRDSDGASESLDDGEIAESGPSRPSSGHDAGTLSQRESPKTQGAGPPPAETDGLAGSTQQPVTGFNRGIVGVRTSFGREATALFPTARSASTNTSVLEQGTQQRGRTVSNASQSEGSDQAQAQGGTTESDSSPLFFNCGKSTWQIPRLEALKIPEIPEAQTEPFWRERLSIFIATLFQANDEPWDRLEIKSLRTALDKYVSKDGGFLRGAKTHMKAVRKAMHRVMANKQGVTSIIKKAREVAGTGQSQLVEPEVSEEEPGQVSSPGRGEESGVVDDEERRQQQKYFPNTNDPSQYCISCSGMGHGAGNCPKLVCCFCESNGHNSLGCPTKQRCNKCYQLGHSMTTCTEKLALTADEQDPCAFCGAAHLEDDCSEVWRSYDPANTTIKKVKAIPVFCYTCGNEGHCGPECALPGRRSEVTGRTSWSQANRDLYIDPQSDLVAIAWVGISTEVSSFQIRGRATRNTHTHFESDDDSDDDEFIREPIKKTQPRGQMRIATNIANGVQNGNRPRRQRQDKNHRRQQESEFDPPPPPPQNTVQLPGYNGNSAWQPPLPPGPPPPQAHLNMQRKSGHISPSPLSPPTFIGFAELPTELQDTIWEFALPRRTIYLHVDDLWKDKPVLPRHNAPAIARVSRDARAVATRTGRWLWFGPGGAKLKLEGRLMELQASARGDCPELIPIRMRRRVLWFDAARDTILIADLRLWPQDVEACPVALEMRLPIPDRSPVLTCDEGGHDAASQNSNTAVTAFAFSLNVELHHRRPCVYDKNDQLLFVFPSPEDIFQFSFDSPIQDITGGDLRLWPGHYDASSSSTATTAAEAPAYVDTDLEIIIERPLSPDAHNEFFPEGNTACFIDLSALEPLSSSPPPHLSSYSCSSPTPPAANLHDAPAVTRQTIARLLHAYTRTQDLDSKANIEKVKLLQRLLTTPSKKPNEGASIEALLQRLLLREETTPSEKPNEGGSIEAFFESKRRAIAFKWLRINWIQLPQGEREGPYMAGAQRGCSSFFPAHHIPWTSLNGSPASESSSSSPGPEPEPPTSAQPCRVYRMPRPWTSGFALPHDFNTEHPWTRGVLEAMPCLRLGLLLRLRGEAAAVAAGEPNARWLGRRRNVGGADVVKGGASL</sequence>
<dbReference type="InterPro" id="IPR045518">
    <property type="entry name" value="2EXR"/>
</dbReference>
<feature type="region of interest" description="Disordered" evidence="8">
    <location>
        <begin position="1"/>
        <end position="129"/>
    </location>
</feature>
<protein>
    <recommendedName>
        <fullName evidence="9">CCHC-type domain-containing protein</fullName>
    </recommendedName>
</protein>
<feature type="domain" description="CCHC-type" evidence="9">
    <location>
        <begin position="459"/>
        <end position="472"/>
    </location>
</feature>
<feature type="region of interest" description="Disordered" evidence="8">
    <location>
        <begin position="307"/>
        <end position="342"/>
    </location>
</feature>
<dbReference type="GO" id="GO:0071039">
    <property type="term" value="P:nuclear polyadenylation-dependent CUT catabolic process"/>
    <property type="evidence" value="ECO:0007669"/>
    <property type="project" value="TreeGrafter"/>
</dbReference>
<comment type="subcellular location">
    <subcellularLocation>
        <location evidence="1">Nucleus</location>
    </subcellularLocation>
</comment>
<dbReference type="PANTHER" id="PTHR46543:SF1">
    <property type="entry name" value="ZINC FINGER CCHC DOMAIN-CONTAINING PROTEIN 7"/>
    <property type="match status" value="1"/>
</dbReference>
<dbReference type="SMART" id="SM00343">
    <property type="entry name" value="ZnF_C2HC"/>
    <property type="match status" value="5"/>
</dbReference>
<dbReference type="InterPro" id="IPR051644">
    <property type="entry name" value="TRAMP_AT-DNA-binding"/>
</dbReference>
<evidence type="ECO:0000256" key="3">
    <source>
        <dbReference type="ARBA" id="ARBA00022737"/>
    </source>
</evidence>
<feature type="compositionally biased region" description="Low complexity" evidence="8">
    <location>
        <begin position="1079"/>
        <end position="1090"/>
    </location>
</feature>
<evidence type="ECO:0000256" key="6">
    <source>
        <dbReference type="ARBA" id="ARBA00023242"/>
    </source>
</evidence>
<dbReference type="PANTHER" id="PTHR46543">
    <property type="entry name" value="ZINC FINGER CCHC DOMAIN-CONTAINING PROTEIN 7"/>
    <property type="match status" value="1"/>
</dbReference>
<dbReference type="Gene3D" id="4.10.60.10">
    <property type="entry name" value="Zinc finger, CCHC-type"/>
    <property type="match status" value="2"/>
</dbReference>
<evidence type="ECO:0000256" key="8">
    <source>
        <dbReference type="SAM" id="MobiDB-lite"/>
    </source>
</evidence>
<dbReference type="GO" id="GO:0031499">
    <property type="term" value="C:TRAMP complex"/>
    <property type="evidence" value="ECO:0007669"/>
    <property type="project" value="TreeGrafter"/>
</dbReference>
<evidence type="ECO:0000256" key="5">
    <source>
        <dbReference type="ARBA" id="ARBA00022833"/>
    </source>
</evidence>
<organism evidence="10 11">
    <name type="scientific">Diatrype stigma</name>
    <dbReference type="NCBI Taxonomy" id="117547"/>
    <lineage>
        <taxon>Eukaryota</taxon>
        <taxon>Fungi</taxon>
        <taxon>Dikarya</taxon>
        <taxon>Ascomycota</taxon>
        <taxon>Pezizomycotina</taxon>
        <taxon>Sordariomycetes</taxon>
        <taxon>Xylariomycetidae</taxon>
        <taxon>Xylariales</taxon>
        <taxon>Diatrypaceae</taxon>
        <taxon>Diatrype</taxon>
    </lineage>
</organism>
<dbReference type="AlphaFoldDB" id="A0AAN9V552"/>
<dbReference type="GO" id="GO:0071038">
    <property type="term" value="P:TRAMP-dependent tRNA surveillance pathway"/>
    <property type="evidence" value="ECO:0007669"/>
    <property type="project" value="TreeGrafter"/>
</dbReference>
<dbReference type="GO" id="GO:0003723">
    <property type="term" value="F:RNA binding"/>
    <property type="evidence" value="ECO:0007669"/>
    <property type="project" value="TreeGrafter"/>
</dbReference>
<dbReference type="GO" id="GO:0008270">
    <property type="term" value="F:zinc ion binding"/>
    <property type="evidence" value="ECO:0007669"/>
    <property type="project" value="UniProtKB-KW"/>
</dbReference>
<proteinExistence type="predicted"/>
<dbReference type="PROSITE" id="PS50158">
    <property type="entry name" value="ZF_CCHC"/>
    <property type="match status" value="1"/>
</dbReference>
<reference evidence="10 11" key="1">
    <citation type="submission" date="2024-02" db="EMBL/GenBank/DDBJ databases">
        <title>De novo assembly and annotation of 12 fungi associated with fruit tree decline syndrome in Ontario, Canada.</title>
        <authorList>
            <person name="Sulman M."/>
            <person name="Ellouze W."/>
            <person name="Ilyukhin E."/>
        </authorList>
    </citation>
    <scope>NUCLEOTIDE SEQUENCE [LARGE SCALE GENOMIC DNA]</scope>
    <source>
        <strain evidence="10 11">M11/M66-122</strain>
    </source>
</reference>
<feature type="compositionally biased region" description="Polar residues" evidence="8">
    <location>
        <begin position="598"/>
        <end position="611"/>
    </location>
</feature>
<feature type="compositionally biased region" description="Pro residues" evidence="8">
    <location>
        <begin position="613"/>
        <end position="623"/>
    </location>
</feature>
<feature type="region of interest" description="Disordered" evidence="8">
    <location>
        <begin position="153"/>
        <end position="196"/>
    </location>
</feature>
<feature type="region of interest" description="Disordered" evidence="8">
    <location>
        <begin position="1077"/>
        <end position="1103"/>
    </location>
</feature>
<dbReference type="Proteomes" id="UP001320420">
    <property type="component" value="Unassembled WGS sequence"/>
</dbReference>
<dbReference type="InterPro" id="IPR001878">
    <property type="entry name" value="Znf_CCHC"/>
</dbReference>
<keyword evidence="2" id="KW-0479">Metal-binding</keyword>
<feature type="compositionally biased region" description="Polar residues" evidence="8">
    <location>
        <begin position="561"/>
        <end position="570"/>
    </location>
</feature>
<feature type="compositionally biased region" description="Basic and acidic residues" evidence="8">
    <location>
        <begin position="575"/>
        <end position="586"/>
    </location>
</feature>